<dbReference type="InterPro" id="IPR017926">
    <property type="entry name" value="GATASE"/>
</dbReference>
<evidence type="ECO:0000313" key="2">
    <source>
        <dbReference type="EMBL" id="GLK01450.1"/>
    </source>
</evidence>
<evidence type="ECO:0000313" key="3">
    <source>
        <dbReference type="Proteomes" id="UP001142325"/>
    </source>
</evidence>
<keyword evidence="2" id="KW-0315">Glutamine amidotransferase</keyword>
<dbReference type="Proteomes" id="UP001142325">
    <property type="component" value="Unassembled WGS sequence"/>
</dbReference>
<dbReference type="Pfam" id="PF00117">
    <property type="entry name" value="GATase"/>
    <property type="match status" value="1"/>
</dbReference>
<organism evidence="2 3">
    <name type="scientific">Microbacterium keratanolyticum</name>
    <dbReference type="NCBI Taxonomy" id="67574"/>
    <lineage>
        <taxon>Bacteria</taxon>
        <taxon>Bacillati</taxon>
        <taxon>Actinomycetota</taxon>
        <taxon>Actinomycetes</taxon>
        <taxon>Micrococcales</taxon>
        <taxon>Microbacteriaceae</taxon>
        <taxon>Microbacterium</taxon>
    </lineage>
</organism>
<reference evidence="2" key="2">
    <citation type="submission" date="2023-01" db="EMBL/GenBank/DDBJ databases">
        <authorList>
            <person name="Sun Q."/>
            <person name="Evtushenko L."/>
        </authorList>
    </citation>
    <scope>NUCLEOTIDE SEQUENCE</scope>
    <source>
        <strain evidence="2">VKM Ac-1958</strain>
    </source>
</reference>
<protein>
    <submittedName>
        <fullName evidence="2">Glutamine amidotransferase</fullName>
    </submittedName>
</protein>
<evidence type="ECO:0000259" key="1">
    <source>
        <dbReference type="Pfam" id="PF00117"/>
    </source>
</evidence>
<dbReference type="InterPro" id="IPR029062">
    <property type="entry name" value="Class_I_gatase-like"/>
</dbReference>
<keyword evidence="3" id="KW-1185">Reference proteome</keyword>
<accession>A0A9W6HS81</accession>
<name>A0A9W6HS81_9MICO</name>
<sequence>MPPLAYVCVRPELEAATAEHASFQRALGVSTGDLDRIDLLSDELPERALDSYAGFVIGGSPFNVTDAAKSDVQVRVERDLERIARAALDGRTAAFFTCYGIGVVTRMLGGTVGLDTPEPTSASQVSATADAATDPIFGPAGASYSALTAHKEGSRAVPPGAVLLGTNDACPVQAYRVGDRLYATQFHPEPTPRDFADRMHFYRSTGYFDPTAFDAVAAAVLQADVTEPPQLLRRFAQTFAV</sequence>
<reference evidence="2" key="1">
    <citation type="journal article" date="2014" name="Int. J. Syst. Evol. Microbiol.">
        <title>Complete genome sequence of Corynebacterium casei LMG S-19264T (=DSM 44701T), isolated from a smear-ripened cheese.</title>
        <authorList>
            <consortium name="US DOE Joint Genome Institute (JGI-PGF)"/>
            <person name="Walter F."/>
            <person name="Albersmeier A."/>
            <person name="Kalinowski J."/>
            <person name="Ruckert C."/>
        </authorList>
    </citation>
    <scope>NUCLEOTIDE SEQUENCE</scope>
    <source>
        <strain evidence="2">VKM Ac-1958</strain>
    </source>
</reference>
<dbReference type="PANTHER" id="PTHR42695">
    <property type="entry name" value="GLUTAMINE AMIDOTRANSFERASE YLR126C-RELATED"/>
    <property type="match status" value="1"/>
</dbReference>
<dbReference type="RefSeq" id="WP_204939093.1">
    <property type="nucleotide sequence ID" value="NZ_BAAAUM010000001.1"/>
</dbReference>
<dbReference type="InterPro" id="IPR044992">
    <property type="entry name" value="ChyE-like"/>
</dbReference>
<dbReference type="SUPFAM" id="SSF52317">
    <property type="entry name" value="Class I glutamine amidotransferase-like"/>
    <property type="match status" value="1"/>
</dbReference>
<dbReference type="EMBL" id="BSET01000001">
    <property type="protein sequence ID" value="GLK01450.1"/>
    <property type="molecule type" value="Genomic_DNA"/>
</dbReference>
<proteinExistence type="predicted"/>
<dbReference type="GO" id="GO:0005829">
    <property type="term" value="C:cytosol"/>
    <property type="evidence" value="ECO:0007669"/>
    <property type="project" value="TreeGrafter"/>
</dbReference>
<dbReference type="AlphaFoldDB" id="A0A9W6HS81"/>
<comment type="caution">
    <text evidence="2">The sequence shown here is derived from an EMBL/GenBank/DDBJ whole genome shotgun (WGS) entry which is preliminary data.</text>
</comment>
<feature type="domain" description="Glutamine amidotransferase" evidence="1">
    <location>
        <begin position="48"/>
        <end position="200"/>
    </location>
</feature>
<dbReference type="PANTHER" id="PTHR42695:SF5">
    <property type="entry name" value="GLUTAMINE AMIDOTRANSFERASE YLR126C-RELATED"/>
    <property type="match status" value="1"/>
</dbReference>
<dbReference type="CDD" id="cd01741">
    <property type="entry name" value="GATase1_1"/>
    <property type="match status" value="1"/>
</dbReference>
<dbReference type="Gene3D" id="3.40.50.880">
    <property type="match status" value="1"/>
</dbReference>
<gene>
    <name evidence="2" type="ORF">GCM10017596_11650</name>
</gene>